<evidence type="ECO:0000256" key="3">
    <source>
        <dbReference type="ARBA" id="ARBA00007681"/>
    </source>
</evidence>
<evidence type="ECO:0000256" key="8">
    <source>
        <dbReference type="ARBA" id="ARBA00023196"/>
    </source>
</evidence>
<comment type="caution">
    <text evidence="10">The sequence shown here is derived from an EMBL/GenBank/DDBJ whole genome shotgun (WGS) entry which is preliminary data.</text>
</comment>
<keyword evidence="7" id="KW-0472">Membrane</keyword>
<evidence type="ECO:0000256" key="2">
    <source>
        <dbReference type="ARBA" id="ARBA00004170"/>
    </source>
</evidence>
<organism evidence="10 11">
    <name type="scientific">Thiohalocapsa marina</name>
    <dbReference type="NCBI Taxonomy" id="424902"/>
    <lineage>
        <taxon>Bacteria</taxon>
        <taxon>Pseudomonadati</taxon>
        <taxon>Pseudomonadota</taxon>
        <taxon>Gammaproteobacteria</taxon>
        <taxon>Chromatiales</taxon>
        <taxon>Chromatiaceae</taxon>
        <taxon>Thiohalocapsa</taxon>
    </lineage>
</organism>
<evidence type="ECO:0000256" key="9">
    <source>
        <dbReference type="ARBA" id="ARBA00023310"/>
    </source>
</evidence>
<keyword evidence="4" id="KW-0813">Transport</keyword>
<protein>
    <submittedName>
        <fullName evidence="10">F0F1 ATP synthase subunit gamma</fullName>
    </submittedName>
</protein>
<dbReference type="AlphaFoldDB" id="A0A5M8FQY5"/>
<dbReference type="Pfam" id="PF00231">
    <property type="entry name" value="ATP-synt"/>
    <property type="match status" value="1"/>
</dbReference>
<dbReference type="InterPro" id="IPR035968">
    <property type="entry name" value="ATP_synth_F1_ATPase_gsu"/>
</dbReference>
<keyword evidence="11" id="KW-1185">Reference proteome</keyword>
<dbReference type="GO" id="GO:0045259">
    <property type="term" value="C:proton-transporting ATP synthase complex"/>
    <property type="evidence" value="ECO:0007669"/>
    <property type="project" value="UniProtKB-KW"/>
</dbReference>
<sequence length="283" mass="31368">MSRLHELEDRLAGLDDIGKIMRSMKNLAYMESRKLGRFLSAQQRVVASIDSAARDFLAHHRRLLSDASEMAEVAILIGAERGFCGDFNEAVLQAVGGATSEAERMRLIAVGGRLGQALDGDPRLLAVLPGASATEEVPAVLRGLLDALQEQLRPPASARLSVVHWSSDPEQVQHVSVLPPFRHYLAGPEPSQGFPPLLNLSPEAFLAGLIEHFLFAALHESLYSSLMAEQQQRLRHLDAALRRVDERMGSLRLRRNMQRQEEITEEIELILLNLGLDRVGLEH</sequence>
<keyword evidence="5" id="KW-0375">Hydrogen ion transport</keyword>
<comment type="subcellular location">
    <subcellularLocation>
        <location evidence="2">Membrane</location>
        <topology evidence="2">Peripheral membrane protein</topology>
    </subcellularLocation>
</comment>
<evidence type="ECO:0000256" key="7">
    <source>
        <dbReference type="ARBA" id="ARBA00023136"/>
    </source>
</evidence>
<evidence type="ECO:0000313" key="10">
    <source>
        <dbReference type="EMBL" id="KAA6183492.1"/>
    </source>
</evidence>
<dbReference type="Proteomes" id="UP000322981">
    <property type="component" value="Unassembled WGS sequence"/>
</dbReference>
<name>A0A5M8FQY5_9GAMM</name>
<reference evidence="10 11" key="1">
    <citation type="submission" date="2019-09" db="EMBL/GenBank/DDBJ databases">
        <title>Whole-genome sequence of the purple sulfur bacterium Thiohalocapsa marina DSM 19078.</title>
        <authorList>
            <person name="Kyndt J.A."/>
            <person name="Meyer T.E."/>
        </authorList>
    </citation>
    <scope>NUCLEOTIDE SEQUENCE [LARGE SCALE GENOMIC DNA]</scope>
    <source>
        <strain evidence="10 11">DSM 19078</strain>
    </source>
</reference>
<dbReference type="GO" id="GO:0046933">
    <property type="term" value="F:proton-transporting ATP synthase activity, rotational mechanism"/>
    <property type="evidence" value="ECO:0007669"/>
    <property type="project" value="InterPro"/>
</dbReference>
<evidence type="ECO:0000256" key="6">
    <source>
        <dbReference type="ARBA" id="ARBA00023065"/>
    </source>
</evidence>
<evidence type="ECO:0000256" key="5">
    <source>
        <dbReference type="ARBA" id="ARBA00022781"/>
    </source>
</evidence>
<dbReference type="EMBL" id="VWXX01000032">
    <property type="protein sequence ID" value="KAA6183492.1"/>
    <property type="molecule type" value="Genomic_DNA"/>
</dbReference>
<dbReference type="OrthoDB" id="187217at2"/>
<dbReference type="SUPFAM" id="SSF52943">
    <property type="entry name" value="ATP synthase (F1-ATPase), gamma subunit"/>
    <property type="match status" value="1"/>
</dbReference>
<keyword evidence="6" id="KW-0406">Ion transport</keyword>
<comment type="function">
    <text evidence="1">Produces ATP from ADP in the presence of a proton gradient across the membrane. The gamma chain is believed to be important in regulating ATPase activity and the flow of protons through the CF(0) complex.</text>
</comment>
<accession>A0A5M8FQY5</accession>
<evidence type="ECO:0000313" key="11">
    <source>
        <dbReference type="Proteomes" id="UP000322981"/>
    </source>
</evidence>
<dbReference type="Gene3D" id="1.10.287.80">
    <property type="entry name" value="ATP synthase, gamma subunit, helix hairpin domain"/>
    <property type="match status" value="1"/>
</dbReference>
<dbReference type="InterPro" id="IPR000131">
    <property type="entry name" value="ATP_synth_F1_gsu"/>
</dbReference>
<keyword evidence="8" id="KW-0139">CF(1)</keyword>
<dbReference type="Gene3D" id="3.40.1380.10">
    <property type="match status" value="1"/>
</dbReference>
<proteinExistence type="inferred from homology"/>
<evidence type="ECO:0000256" key="4">
    <source>
        <dbReference type="ARBA" id="ARBA00022448"/>
    </source>
</evidence>
<comment type="similarity">
    <text evidence="3">Belongs to the ATPase gamma chain family.</text>
</comment>
<evidence type="ECO:0000256" key="1">
    <source>
        <dbReference type="ARBA" id="ARBA00003456"/>
    </source>
</evidence>
<dbReference type="RefSeq" id="WP_150094345.1">
    <property type="nucleotide sequence ID" value="NZ_JBFUOH010000017.1"/>
</dbReference>
<keyword evidence="9" id="KW-0066">ATP synthesis</keyword>
<gene>
    <name evidence="10" type="ORF">F2Q65_15640</name>
</gene>